<gene>
    <name evidence="1" type="ORF">H257_00606</name>
</gene>
<proteinExistence type="predicted"/>
<evidence type="ECO:0000313" key="1">
    <source>
        <dbReference type="EMBL" id="ETV89259.1"/>
    </source>
</evidence>
<name>W4HD76_APHAT</name>
<sequence>MFHDLLGQCDEVGRIAVGALYHVQHKDGADDKPLGGHEGRRRVEADARGAIHKRIVHEAGVLQRVQHDGGVGAHSVAEADGARDLRESKSHTGFEPLPSVVHEAHCGDGARIRDDRVAADGVEELVRLCVQDIVTAQYVHSLLVVLVGPIEFSYVVAAADARQLSRRKERECSGPFWQRPVRRLPLRLLPRIVHAVRGFVEVVEDSGSQEDQGGHVAYVVVQVCAVVEATHGPDDVASRSRDRGGRVEPDVGLCDEGVVREPVVQERVWYGDGAAGRYRAEAHAARHFRHGQAQCGLEPLPVLVDERHGSARAIQCLGGQVAYNVKHVVFGCVENAELVQRLETFVFVGCNGKGSRRGFTGHHLVWGWKGDGE</sequence>
<dbReference type="RefSeq" id="XP_009821659.1">
    <property type="nucleotide sequence ID" value="XM_009823357.1"/>
</dbReference>
<accession>W4HD76</accession>
<dbReference type="AlphaFoldDB" id="W4HD76"/>
<dbReference type="GeneID" id="20802602"/>
<reference evidence="1" key="1">
    <citation type="submission" date="2013-12" db="EMBL/GenBank/DDBJ databases">
        <title>The Genome Sequence of Aphanomyces astaci APO3.</title>
        <authorList>
            <consortium name="The Broad Institute Genomics Platform"/>
            <person name="Russ C."/>
            <person name="Tyler B."/>
            <person name="van West P."/>
            <person name="Dieguez-Uribeondo J."/>
            <person name="Young S.K."/>
            <person name="Zeng Q."/>
            <person name="Gargeya S."/>
            <person name="Fitzgerald M."/>
            <person name="Abouelleil A."/>
            <person name="Alvarado L."/>
            <person name="Chapman S.B."/>
            <person name="Gainer-Dewar J."/>
            <person name="Goldberg J."/>
            <person name="Griggs A."/>
            <person name="Gujja S."/>
            <person name="Hansen M."/>
            <person name="Howarth C."/>
            <person name="Imamovic A."/>
            <person name="Ireland A."/>
            <person name="Larimer J."/>
            <person name="McCowan C."/>
            <person name="Murphy C."/>
            <person name="Pearson M."/>
            <person name="Poon T.W."/>
            <person name="Priest M."/>
            <person name="Roberts A."/>
            <person name="Saif S."/>
            <person name="Shea T."/>
            <person name="Sykes S."/>
            <person name="Wortman J."/>
            <person name="Nusbaum C."/>
            <person name="Birren B."/>
        </authorList>
    </citation>
    <scope>NUCLEOTIDE SEQUENCE [LARGE SCALE GENOMIC DNA]</scope>
    <source>
        <strain evidence="1">APO3</strain>
    </source>
</reference>
<dbReference type="VEuPathDB" id="FungiDB:H257_00606"/>
<organism evidence="1">
    <name type="scientific">Aphanomyces astaci</name>
    <name type="common">Crayfish plague agent</name>
    <dbReference type="NCBI Taxonomy" id="112090"/>
    <lineage>
        <taxon>Eukaryota</taxon>
        <taxon>Sar</taxon>
        <taxon>Stramenopiles</taxon>
        <taxon>Oomycota</taxon>
        <taxon>Saprolegniomycetes</taxon>
        <taxon>Saprolegniales</taxon>
        <taxon>Verrucalvaceae</taxon>
        <taxon>Aphanomyces</taxon>
    </lineage>
</organism>
<dbReference type="EMBL" id="KI913114">
    <property type="protein sequence ID" value="ETV89259.1"/>
    <property type="molecule type" value="Genomic_DNA"/>
</dbReference>
<protein>
    <submittedName>
        <fullName evidence="1">Uncharacterized protein</fullName>
    </submittedName>
</protein>